<organism evidence="2 3">
    <name type="scientific">Bos mutus</name>
    <name type="common">wild yak</name>
    <dbReference type="NCBI Taxonomy" id="72004"/>
    <lineage>
        <taxon>Eukaryota</taxon>
        <taxon>Metazoa</taxon>
        <taxon>Chordata</taxon>
        <taxon>Craniata</taxon>
        <taxon>Vertebrata</taxon>
        <taxon>Euteleostomi</taxon>
        <taxon>Mammalia</taxon>
        <taxon>Eutheria</taxon>
        <taxon>Laurasiatheria</taxon>
        <taxon>Artiodactyla</taxon>
        <taxon>Ruminantia</taxon>
        <taxon>Pecora</taxon>
        <taxon>Bovidae</taxon>
        <taxon>Bovinae</taxon>
        <taxon>Bos</taxon>
    </lineage>
</organism>
<keyword evidence="3" id="KW-1185">Reference proteome</keyword>
<dbReference type="EMBL" id="VBQZ03000034">
    <property type="protein sequence ID" value="MXQ86727.1"/>
    <property type="molecule type" value="Genomic_DNA"/>
</dbReference>
<dbReference type="Proteomes" id="UP000322234">
    <property type="component" value="Unassembled WGS sequence"/>
</dbReference>
<evidence type="ECO:0000256" key="1">
    <source>
        <dbReference type="SAM" id="MobiDB-lite"/>
    </source>
</evidence>
<gene>
    <name evidence="2" type="ORF">E5288_WYG013127</name>
</gene>
<accession>A0A6B0RDF9</accession>
<feature type="region of interest" description="Disordered" evidence="1">
    <location>
        <begin position="154"/>
        <end position="176"/>
    </location>
</feature>
<comment type="caution">
    <text evidence="2">The sequence shown here is derived from an EMBL/GenBank/DDBJ whole genome shotgun (WGS) entry which is preliminary data.</text>
</comment>
<reference evidence="2" key="1">
    <citation type="submission" date="2019-10" db="EMBL/GenBank/DDBJ databases">
        <title>The sequence and de novo assembly of the wild yak genome.</title>
        <authorList>
            <person name="Liu Y."/>
        </authorList>
    </citation>
    <scope>NUCLEOTIDE SEQUENCE [LARGE SCALE GENOMIC DNA]</scope>
    <source>
        <strain evidence="2">WY2019</strain>
    </source>
</reference>
<name>A0A6B0RDF9_9CETA</name>
<protein>
    <submittedName>
        <fullName evidence="2">Uncharacterized protein</fullName>
    </submittedName>
</protein>
<evidence type="ECO:0000313" key="3">
    <source>
        <dbReference type="Proteomes" id="UP000322234"/>
    </source>
</evidence>
<evidence type="ECO:0000313" key="2">
    <source>
        <dbReference type="EMBL" id="MXQ86727.1"/>
    </source>
</evidence>
<dbReference type="AlphaFoldDB" id="A0A6B0RDF9"/>
<proteinExistence type="predicted"/>
<sequence length="176" mass="19616">MVILLPWGLVQGPVMVWRPFSHFLQLILVLLSHIDSLPLFFSGSFPDQKEAVTYKLKGLCQHLSSAPNLREQGNGSSPQTANESLFAYNSLAMMTGKLGIGMDPPPKVLALFAAEIRKLSKWVKEGMLVLPDPYPACFLDGFFPFSDLALEDRRRTSEPQRLLSSTAGKRKHEAQM</sequence>